<dbReference type="EMBL" id="FNFO01000004">
    <property type="protein sequence ID" value="SDK97731.1"/>
    <property type="molecule type" value="Genomic_DNA"/>
</dbReference>
<feature type="transmembrane region" description="Helical" evidence="2">
    <location>
        <begin position="329"/>
        <end position="348"/>
    </location>
</feature>
<feature type="transmembrane region" description="Helical" evidence="2">
    <location>
        <begin position="409"/>
        <end position="426"/>
    </location>
</feature>
<dbReference type="OrthoDB" id="666059at2"/>
<feature type="transmembrane region" description="Helical" evidence="2">
    <location>
        <begin position="613"/>
        <end position="632"/>
    </location>
</feature>
<accession>A0A1G9GAZ4</accession>
<feature type="region of interest" description="Disordered" evidence="1">
    <location>
        <begin position="36"/>
        <end position="65"/>
    </location>
</feature>
<dbReference type="PANTHER" id="PTHR38434:SF1">
    <property type="entry name" value="BLL2549 PROTEIN"/>
    <property type="match status" value="1"/>
</dbReference>
<feature type="transmembrane region" description="Helical" evidence="2">
    <location>
        <begin position="270"/>
        <end position="287"/>
    </location>
</feature>
<name>A0A1G9GAZ4_9BACT</name>
<feature type="transmembrane region" description="Helical" evidence="2">
    <location>
        <begin position="222"/>
        <end position="239"/>
    </location>
</feature>
<feature type="transmembrane region" description="Helical" evidence="2">
    <location>
        <begin position="385"/>
        <end position="403"/>
    </location>
</feature>
<dbReference type="Proteomes" id="UP000198510">
    <property type="component" value="Unassembled WGS sequence"/>
</dbReference>
<dbReference type="RefSeq" id="WP_089681817.1">
    <property type="nucleotide sequence ID" value="NZ_FNFO01000004.1"/>
</dbReference>
<proteinExistence type="predicted"/>
<sequence length="763" mass="85090">MSDESSQEELRETLARLIRQQETLQREVQALRQEVHQLKNGAPHPVAPVTGPRPGSAPTLQKDQPTAVLPQRVPLAASVKDLTTADPPPSDAFADKTWQFSLKNLESFVGGNLINKIGILILVIGVGIGAKYAIDQELISPWGRIGLSYAVGAGLLGAAFWLKSRYLAFSAVLLSGAMAILYFVTYFAFDYYHLMPQGVAFGLMVLFTGFTVGAALRYDQQIIAHLGLVGAYGVPFLLSDGSGRVVVLFVYMTILNLGVLALSLKTYWKLLYYAAFLLTWLVFAGWVETRYTPADFALAFGFLTLFYLLFYLTFLGYKLLRNEPFQKDDVLLLMLNSFVFYGLGYQLLDVPAYTQGLGLFTLANAAVHAVVSGLLYRRRGADTHLFYLVTGLGLVFAAIAVPVQFDGHWVTLLWAAEAALLAWIGLKRGVTFYAKLAYPLYFFTFGSLVYDWLTYLGRDLMPFLNLRFMTSLWVLTSFGAITALVRSAKTPTTGRTWLPYALGGMALVVAYLAFEIELTTGLNRWLPSVAVYAPDYLVYEHLHDFWIFNYTLLFVAVCVGLNRRYLTSEPLRVVTVGAGFLLLVGVVIAAWPAWEQLRVALTELPDGERWRPWYFLTRYTLLLLVVGLLVLLRSATRVPLGRVSWRPAFEVLLHLSVLAALSSELVQWMSLAGFAGPRRLGLSVLWGTYALGLSVLGIRQRRKLLRIGAIVLFAITLLKLFLYDLSRASTLGKTLVLVVLGVLMLMVSFLYNKYRHVITEEKP</sequence>
<dbReference type="InterPro" id="IPR019286">
    <property type="entry name" value="DUF2339_TM"/>
</dbReference>
<feature type="transmembrane region" description="Helical" evidence="2">
    <location>
        <begin position="573"/>
        <end position="593"/>
    </location>
</feature>
<feature type="transmembrane region" description="Helical" evidence="2">
    <location>
        <begin position="245"/>
        <end position="263"/>
    </location>
</feature>
<keyword evidence="4" id="KW-1185">Reference proteome</keyword>
<feature type="transmembrane region" description="Helical" evidence="2">
    <location>
        <begin position="652"/>
        <end position="674"/>
    </location>
</feature>
<feature type="transmembrane region" description="Helical" evidence="2">
    <location>
        <begin position="734"/>
        <end position="752"/>
    </location>
</feature>
<dbReference type="STRING" id="1075417.SAMN05421823_10445"/>
<feature type="transmembrane region" description="Helical" evidence="2">
    <location>
        <begin position="438"/>
        <end position="456"/>
    </location>
</feature>
<dbReference type="PANTHER" id="PTHR38434">
    <property type="entry name" value="BLL2549 PROTEIN"/>
    <property type="match status" value="1"/>
</dbReference>
<feature type="transmembrane region" description="Helical" evidence="2">
    <location>
        <begin position="468"/>
        <end position="485"/>
    </location>
</feature>
<feature type="transmembrane region" description="Helical" evidence="2">
    <location>
        <begin position="146"/>
        <end position="162"/>
    </location>
</feature>
<feature type="transmembrane region" description="Helical" evidence="2">
    <location>
        <begin position="680"/>
        <end position="697"/>
    </location>
</feature>
<keyword evidence="2" id="KW-0812">Transmembrane</keyword>
<reference evidence="3 4" key="1">
    <citation type="submission" date="2016-10" db="EMBL/GenBank/DDBJ databases">
        <authorList>
            <person name="de Groot N.N."/>
        </authorList>
    </citation>
    <scope>NUCLEOTIDE SEQUENCE [LARGE SCALE GENOMIC DNA]</scope>
    <source>
        <strain evidence="3 4">DSM 25186</strain>
    </source>
</reference>
<feature type="transmembrane region" description="Helical" evidence="2">
    <location>
        <begin position="354"/>
        <end position="376"/>
    </location>
</feature>
<organism evidence="3 4">
    <name type="scientific">Catalinimonas alkaloidigena</name>
    <dbReference type="NCBI Taxonomy" id="1075417"/>
    <lineage>
        <taxon>Bacteria</taxon>
        <taxon>Pseudomonadati</taxon>
        <taxon>Bacteroidota</taxon>
        <taxon>Cytophagia</taxon>
        <taxon>Cytophagales</taxon>
        <taxon>Catalimonadaceae</taxon>
        <taxon>Catalinimonas</taxon>
    </lineage>
</organism>
<feature type="transmembrane region" description="Helical" evidence="2">
    <location>
        <begin position="704"/>
        <end position="722"/>
    </location>
</feature>
<feature type="transmembrane region" description="Helical" evidence="2">
    <location>
        <begin position="299"/>
        <end position="317"/>
    </location>
</feature>
<feature type="transmembrane region" description="Helical" evidence="2">
    <location>
        <begin position="195"/>
        <end position="215"/>
    </location>
</feature>
<keyword evidence="2" id="KW-1133">Transmembrane helix</keyword>
<feature type="transmembrane region" description="Helical" evidence="2">
    <location>
        <begin position="497"/>
        <end position="514"/>
    </location>
</feature>
<feature type="transmembrane region" description="Helical" evidence="2">
    <location>
        <begin position="113"/>
        <end position="134"/>
    </location>
</feature>
<evidence type="ECO:0000256" key="1">
    <source>
        <dbReference type="SAM" id="MobiDB-lite"/>
    </source>
</evidence>
<dbReference type="AlphaFoldDB" id="A0A1G9GAZ4"/>
<evidence type="ECO:0000313" key="3">
    <source>
        <dbReference type="EMBL" id="SDK97731.1"/>
    </source>
</evidence>
<gene>
    <name evidence="3" type="ORF">SAMN05421823_10445</name>
</gene>
<evidence type="ECO:0000313" key="4">
    <source>
        <dbReference type="Proteomes" id="UP000198510"/>
    </source>
</evidence>
<keyword evidence="2" id="KW-0472">Membrane</keyword>
<dbReference type="Pfam" id="PF10101">
    <property type="entry name" value="DUF2339"/>
    <property type="match status" value="1"/>
</dbReference>
<evidence type="ECO:0000256" key="2">
    <source>
        <dbReference type="SAM" id="Phobius"/>
    </source>
</evidence>
<protein>
    <submittedName>
        <fullName evidence="3">Predicted membrane protein</fullName>
    </submittedName>
</protein>
<feature type="transmembrane region" description="Helical" evidence="2">
    <location>
        <begin position="169"/>
        <end position="189"/>
    </location>
</feature>
<feature type="transmembrane region" description="Helical" evidence="2">
    <location>
        <begin position="545"/>
        <end position="561"/>
    </location>
</feature>